<dbReference type="InterPro" id="IPR012610">
    <property type="entry name" value="SASP_SspH"/>
</dbReference>
<dbReference type="Proteomes" id="UP000030147">
    <property type="component" value="Unassembled WGS sequence"/>
</dbReference>
<comment type="caution">
    <text evidence="5">The sequence shown here is derived from an EMBL/GenBank/DDBJ whole genome shotgun (WGS) entry which is preliminary data.</text>
</comment>
<name>A0A0A2TI16_9BACI</name>
<keyword evidence="3 4" id="KW-0749">Sporulation</keyword>
<evidence type="ECO:0000256" key="3">
    <source>
        <dbReference type="ARBA" id="ARBA00022969"/>
    </source>
</evidence>
<dbReference type="NCBIfam" id="NF002867">
    <property type="entry name" value="PRK03174.1"/>
    <property type="match status" value="1"/>
</dbReference>
<dbReference type="RefSeq" id="WP_036816071.1">
    <property type="nucleotide sequence ID" value="NZ_AVBF01000005.1"/>
</dbReference>
<sequence length="61" mass="7180">MNRQRAREISESPVMANVSYNGTPIYIQHVDDQKETARIFPLDFPDQEQEVSLNSLREDYH</sequence>
<dbReference type="NCBIfam" id="TIGR02861">
    <property type="entry name" value="SASP_H"/>
    <property type="match status" value="1"/>
</dbReference>
<dbReference type="OrthoDB" id="1683648at2"/>
<evidence type="ECO:0000313" key="5">
    <source>
        <dbReference type="EMBL" id="KGP74093.1"/>
    </source>
</evidence>
<dbReference type="Pfam" id="PF08141">
    <property type="entry name" value="SspH"/>
    <property type="match status" value="1"/>
</dbReference>
<evidence type="ECO:0000256" key="4">
    <source>
        <dbReference type="HAMAP-Rule" id="MF_00667"/>
    </source>
</evidence>
<comment type="similarity">
    <text evidence="2 4">Belongs to the SspH family.</text>
</comment>
<dbReference type="GO" id="GO:0030436">
    <property type="term" value="P:asexual sporulation"/>
    <property type="evidence" value="ECO:0007669"/>
    <property type="project" value="UniProtKB-UniRule"/>
</dbReference>
<comment type="subcellular location">
    <subcellularLocation>
        <location evidence="1 4">Spore core</location>
    </subcellularLocation>
</comment>
<reference evidence="5 6" key="1">
    <citation type="journal article" date="2015" name="Stand. Genomic Sci.">
        <title>High quality draft genome sequence of the moderately halophilic bacterium Pontibacillus yanchengensis Y32(T) and comparison among Pontibacillus genomes.</title>
        <authorList>
            <person name="Huang J."/>
            <person name="Qiao Z.X."/>
            <person name="Tang J.W."/>
            <person name="Wang G."/>
        </authorList>
    </citation>
    <scope>NUCLEOTIDE SEQUENCE [LARGE SCALE GENOMIC DNA]</scope>
    <source>
        <strain evidence="5 6">Y32</strain>
    </source>
</reference>
<gene>
    <name evidence="4" type="primary">sspH</name>
    <name evidence="5" type="ORF">N782_17325</name>
</gene>
<keyword evidence="6" id="KW-1185">Reference proteome</keyword>
<evidence type="ECO:0000256" key="1">
    <source>
        <dbReference type="ARBA" id="ARBA00004288"/>
    </source>
</evidence>
<dbReference type="GO" id="GO:0030435">
    <property type="term" value="P:sporulation resulting in formation of a cellular spore"/>
    <property type="evidence" value="ECO:0007669"/>
    <property type="project" value="UniProtKB-KW"/>
</dbReference>
<accession>A0A0A2TI16</accession>
<dbReference type="AlphaFoldDB" id="A0A0A2TI16"/>
<protein>
    <recommendedName>
        <fullName evidence="4">Small, acid-soluble spore protein H</fullName>
        <shortName evidence="4">SASP H</shortName>
    </recommendedName>
</protein>
<dbReference type="GO" id="GO:0042601">
    <property type="term" value="C:endospore-forming forespore"/>
    <property type="evidence" value="ECO:0007669"/>
    <property type="project" value="InterPro"/>
</dbReference>
<evidence type="ECO:0000256" key="2">
    <source>
        <dbReference type="ARBA" id="ARBA00006573"/>
    </source>
</evidence>
<organism evidence="5 6">
    <name type="scientific">Pontibacillus yanchengensis Y32</name>
    <dbReference type="NCBI Taxonomy" id="1385514"/>
    <lineage>
        <taxon>Bacteria</taxon>
        <taxon>Bacillati</taxon>
        <taxon>Bacillota</taxon>
        <taxon>Bacilli</taxon>
        <taxon>Bacillales</taxon>
        <taxon>Bacillaceae</taxon>
        <taxon>Pontibacillus</taxon>
    </lineage>
</organism>
<dbReference type="HAMAP" id="MF_00667">
    <property type="entry name" value="SspH"/>
    <property type="match status" value="1"/>
</dbReference>
<evidence type="ECO:0000313" key="6">
    <source>
        <dbReference type="Proteomes" id="UP000030147"/>
    </source>
</evidence>
<dbReference type="STRING" id="1385514.N782_17325"/>
<dbReference type="EMBL" id="AVBF01000005">
    <property type="protein sequence ID" value="KGP74093.1"/>
    <property type="molecule type" value="Genomic_DNA"/>
</dbReference>
<proteinExistence type="evidence at transcript level"/>
<comment type="induction">
    <text evidence="4">Expressed only in the forespore compartment of sporulating cells.</text>
</comment>
<dbReference type="eggNOG" id="ENOG5033AUF">
    <property type="taxonomic scope" value="Bacteria"/>
</dbReference>